<evidence type="ECO:0000256" key="3">
    <source>
        <dbReference type="ARBA" id="ARBA00022448"/>
    </source>
</evidence>
<keyword evidence="7 8" id="KW-0472">Membrane</keyword>
<accession>A0A023DFT2</accession>
<comment type="caution">
    <text evidence="10">The sequence shown here is derived from an EMBL/GenBank/DDBJ whole genome shotgun (WGS) entry which is preliminary data.</text>
</comment>
<evidence type="ECO:0000256" key="5">
    <source>
        <dbReference type="ARBA" id="ARBA00022692"/>
    </source>
</evidence>
<sequence length="381" mass="43136">MRDLVWLIRHTLKRTFSNKRNILLYFGTPLIGIIISLLVYGGSTAKDLHVGMVNHDPHYITNDTIRFIKSIEHISVTNVKESEIDDKITSGKLDCVVIFHSGFSQSVQEGRPSHIQIVSIRGTEITGFIKSYLYHYIDNIAALGQIAKGDEHTFLEMYKRYQQAPFNMSVHSLQDTSKHKYMTYQTIGYLLMIMLLSAGNLAEIIIKEKENRTYFRLLSTPINAKQYVLSNVIVNMIVMTGQIIITLIMMDTVFHIKTNIPFWQMTTILMLFALVAIGVALMTVAFASSSASSGAMQNLLTVPTCMLAGCFWPVDIMPAFAQKMADFLPQRWALDTLLKLQQGHHFGSLYLNILILFAFALAFFLIAVYKFGRNHSVGNFL</sequence>
<dbReference type="EMBL" id="BAWO01000029">
    <property type="protein sequence ID" value="GAJ39871.1"/>
    <property type="molecule type" value="Genomic_DNA"/>
</dbReference>
<evidence type="ECO:0000256" key="8">
    <source>
        <dbReference type="SAM" id="Phobius"/>
    </source>
</evidence>
<dbReference type="Gene3D" id="3.40.1710.10">
    <property type="entry name" value="abc type-2 transporter like domain"/>
    <property type="match status" value="1"/>
</dbReference>
<feature type="transmembrane region" description="Helical" evidence="8">
    <location>
        <begin position="21"/>
        <end position="42"/>
    </location>
</feature>
<feature type="transmembrane region" description="Helical" evidence="8">
    <location>
        <begin position="187"/>
        <end position="206"/>
    </location>
</feature>
<feature type="transmembrane region" description="Helical" evidence="8">
    <location>
        <begin position="262"/>
        <end position="287"/>
    </location>
</feature>
<reference evidence="10 11" key="1">
    <citation type="submission" date="2014-04" db="EMBL/GenBank/DDBJ databases">
        <title>Whole genome shotgun sequence of Geobacillus caldoxylosilyticus NBRC 107762.</title>
        <authorList>
            <person name="Hosoyama A."/>
            <person name="Hosoyama Y."/>
            <person name="Katano-Makiyama Y."/>
            <person name="Tsuchikane K."/>
            <person name="Ohji S."/>
            <person name="Ichikawa N."/>
            <person name="Yamazoe A."/>
            <person name="Fujita N."/>
        </authorList>
    </citation>
    <scope>NUCLEOTIDE SEQUENCE [LARGE SCALE GENOMIC DNA]</scope>
    <source>
        <strain evidence="10 11">NBRC 107762</strain>
    </source>
</reference>
<gene>
    <name evidence="10" type="ORF">GCA01S_029_00500</name>
</gene>
<dbReference type="InterPro" id="IPR047817">
    <property type="entry name" value="ABC2_TM_bact-type"/>
</dbReference>
<feature type="transmembrane region" description="Helical" evidence="8">
    <location>
        <begin position="299"/>
        <end position="321"/>
    </location>
</feature>
<dbReference type="OrthoDB" id="266913at2"/>
<proteinExistence type="inferred from homology"/>
<feature type="domain" description="ABC transmembrane type-2" evidence="9">
    <location>
        <begin position="151"/>
        <end position="374"/>
    </location>
</feature>
<dbReference type="GO" id="GO:0005886">
    <property type="term" value="C:plasma membrane"/>
    <property type="evidence" value="ECO:0007669"/>
    <property type="project" value="UniProtKB-SubCell"/>
</dbReference>
<organism evidence="10 11">
    <name type="scientific">Parageobacillus caldoxylosilyticus NBRC 107762</name>
    <dbReference type="NCBI Taxonomy" id="1220594"/>
    <lineage>
        <taxon>Bacteria</taxon>
        <taxon>Bacillati</taxon>
        <taxon>Bacillota</taxon>
        <taxon>Bacilli</taxon>
        <taxon>Bacillales</taxon>
        <taxon>Anoxybacillaceae</taxon>
        <taxon>Saccharococcus</taxon>
    </lineage>
</organism>
<dbReference type="RefSeq" id="WP_042409194.1">
    <property type="nucleotide sequence ID" value="NZ_BAWO01000029.1"/>
</dbReference>
<evidence type="ECO:0000313" key="10">
    <source>
        <dbReference type="EMBL" id="GAJ39871.1"/>
    </source>
</evidence>
<protein>
    <submittedName>
        <fullName evidence="10">Putative ABC transporter permease protein</fullName>
    </submittedName>
</protein>
<dbReference type="GO" id="GO:0140359">
    <property type="term" value="F:ABC-type transporter activity"/>
    <property type="evidence" value="ECO:0007669"/>
    <property type="project" value="InterPro"/>
</dbReference>
<dbReference type="AlphaFoldDB" id="A0A023DFT2"/>
<feature type="transmembrane region" description="Helical" evidence="8">
    <location>
        <begin position="227"/>
        <end position="250"/>
    </location>
</feature>
<evidence type="ECO:0000256" key="7">
    <source>
        <dbReference type="ARBA" id="ARBA00023136"/>
    </source>
</evidence>
<dbReference type="Proteomes" id="UP000023561">
    <property type="component" value="Unassembled WGS sequence"/>
</dbReference>
<evidence type="ECO:0000313" key="11">
    <source>
        <dbReference type="Proteomes" id="UP000023561"/>
    </source>
</evidence>
<dbReference type="PROSITE" id="PS51012">
    <property type="entry name" value="ABC_TM2"/>
    <property type="match status" value="1"/>
</dbReference>
<keyword evidence="3" id="KW-0813">Transport</keyword>
<keyword evidence="5 8" id="KW-0812">Transmembrane</keyword>
<evidence type="ECO:0000256" key="4">
    <source>
        <dbReference type="ARBA" id="ARBA00022475"/>
    </source>
</evidence>
<evidence type="ECO:0000259" key="9">
    <source>
        <dbReference type="PROSITE" id="PS51012"/>
    </source>
</evidence>
<keyword evidence="11" id="KW-1185">Reference proteome</keyword>
<comment type="subcellular location">
    <subcellularLocation>
        <location evidence="1">Cell membrane</location>
        <topology evidence="1">Multi-pass membrane protein</topology>
    </subcellularLocation>
</comment>
<comment type="similarity">
    <text evidence="2">Belongs to the ABC-2 integral membrane protein family.</text>
</comment>
<feature type="transmembrane region" description="Helical" evidence="8">
    <location>
        <begin position="349"/>
        <end position="369"/>
    </location>
</feature>
<evidence type="ECO:0000256" key="1">
    <source>
        <dbReference type="ARBA" id="ARBA00004651"/>
    </source>
</evidence>
<keyword evidence="6 8" id="KW-1133">Transmembrane helix</keyword>
<name>A0A023DFT2_9BACL</name>
<dbReference type="InterPro" id="IPR013525">
    <property type="entry name" value="ABC2_TM"/>
</dbReference>
<evidence type="ECO:0000256" key="6">
    <source>
        <dbReference type="ARBA" id="ARBA00022989"/>
    </source>
</evidence>
<keyword evidence="4" id="KW-1003">Cell membrane</keyword>
<dbReference type="PANTHER" id="PTHR30294:SF45">
    <property type="entry name" value="LINEARMYCIN RESISTANCE PERMEASE PROTEIN LNRN"/>
    <property type="match status" value="1"/>
</dbReference>
<dbReference type="PANTHER" id="PTHR30294">
    <property type="entry name" value="MEMBRANE COMPONENT OF ABC TRANSPORTER YHHJ-RELATED"/>
    <property type="match status" value="1"/>
</dbReference>
<dbReference type="InterPro" id="IPR051449">
    <property type="entry name" value="ABC-2_transporter_component"/>
</dbReference>
<evidence type="ECO:0000256" key="2">
    <source>
        <dbReference type="ARBA" id="ARBA00007783"/>
    </source>
</evidence>
<dbReference type="Pfam" id="PF12698">
    <property type="entry name" value="ABC2_membrane_3"/>
    <property type="match status" value="1"/>
</dbReference>